<dbReference type="GO" id="GO:0008250">
    <property type="term" value="C:oligosaccharyltransferase complex"/>
    <property type="evidence" value="ECO:0007669"/>
    <property type="project" value="InterPro"/>
</dbReference>
<evidence type="ECO:0000259" key="14">
    <source>
        <dbReference type="Pfam" id="PF23860"/>
    </source>
</evidence>
<evidence type="ECO:0000256" key="11">
    <source>
        <dbReference type="ARBA" id="ARBA00032139"/>
    </source>
</evidence>
<dbReference type="InterPro" id="IPR008814">
    <property type="entry name" value="Swp1"/>
</dbReference>
<dbReference type="Proteomes" id="UP001149813">
    <property type="component" value="Unassembled WGS sequence"/>
</dbReference>
<comment type="subcellular location">
    <subcellularLocation>
        <location evidence="2">Endoplasmic reticulum membrane</location>
        <topology evidence="2">Multi-pass membrane protein</topology>
    </subcellularLocation>
</comment>
<keyword evidence="5 12" id="KW-0812">Transmembrane</keyword>
<evidence type="ECO:0000256" key="7">
    <source>
        <dbReference type="ARBA" id="ARBA00022824"/>
    </source>
</evidence>
<evidence type="ECO:0000256" key="10">
    <source>
        <dbReference type="ARBA" id="ARBA00030078"/>
    </source>
</evidence>
<sequence>MRLLSVLASAVGLCVLGGTSLAAIHVGPVHVKVMERTGDKQFSETLAYPQKLASAPKLTATTPFSLAFDAFSDAAHQSSLALDQAHVVLRHTATGDEATLAGKMGSRGSYRVDMTRKHFRTLLSSAPGKYAVTLVLGSFDQGALVYPVGEVLVAGKRPAGTGSAVVYGRREEIRHRFGEPQGMPNVLVSVVFALLAAAPLGGLAVAWQRIGVSVKSVDGRAAVFMALVAAYMALAVAYWVGVRLFPTLAYVLALALPTYVAGQRALSQRRAAAKQ</sequence>
<comment type="pathway">
    <text evidence="3">Protein modification; protein glycosylation.</text>
</comment>
<evidence type="ECO:0000256" key="2">
    <source>
        <dbReference type="ARBA" id="ARBA00004477"/>
    </source>
</evidence>
<evidence type="ECO:0000256" key="1">
    <source>
        <dbReference type="ARBA" id="ARBA00002791"/>
    </source>
</evidence>
<evidence type="ECO:0000259" key="15">
    <source>
        <dbReference type="Pfam" id="PF25147"/>
    </source>
</evidence>
<evidence type="ECO:0000256" key="4">
    <source>
        <dbReference type="ARBA" id="ARBA00009038"/>
    </source>
</evidence>
<organism evidence="16 17">
    <name type="scientific">Coemansia erecta</name>
    <dbReference type="NCBI Taxonomy" id="147472"/>
    <lineage>
        <taxon>Eukaryota</taxon>
        <taxon>Fungi</taxon>
        <taxon>Fungi incertae sedis</taxon>
        <taxon>Zoopagomycota</taxon>
        <taxon>Kickxellomycotina</taxon>
        <taxon>Kickxellomycetes</taxon>
        <taxon>Kickxellales</taxon>
        <taxon>Kickxellaceae</taxon>
        <taxon>Coemansia</taxon>
    </lineage>
</organism>
<evidence type="ECO:0000256" key="6">
    <source>
        <dbReference type="ARBA" id="ARBA00022729"/>
    </source>
</evidence>
<dbReference type="OrthoDB" id="432292at2759"/>
<proteinExistence type="inferred from homology"/>
<dbReference type="AlphaFoldDB" id="A0A9W7Y3A8"/>
<dbReference type="GO" id="GO:0000502">
    <property type="term" value="C:proteasome complex"/>
    <property type="evidence" value="ECO:0007669"/>
    <property type="project" value="UniProtKB-KW"/>
</dbReference>
<feature type="domain" description="Ribophorin II third" evidence="14">
    <location>
        <begin position="30"/>
        <end position="137"/>
    </location>
</feature>
<protein>
    <recommendedName>
        <fullName evidence="11">Ribophorin II</fullName>
    </recommendedName>
    <alternativeName>
        <fullName evidence="10">Ribophorin-2</fullName>
    </alternativeName>
</protein>
<name>A0A9W7Y3A8_9FUNG</name>
<gene>
    <name evidence="16" type="primary">RPN2_1</name>
    <name evidence="16" type="ORF">LPJ53_002532</name>
</gene>
<comment type="caution">
    <text evidence="16">The sequence shown here is derived from an EMBL/GenBank/DDBJ whole genome shotgun (WGS) entry which is preliminary data.</text>
</comment>
<comment type="similarity">
    <text evidence="4">Belongs to the SWP1 family.</text>
</comment>
<feature type="transmembrane region" description="Helical" evidence="12">
    <location>
        <begin position="186"/>
        <end position="207"/>
    </location>
</feature>
<evidence type="ECO:0000256" key="3">
    <source>
        <dbReference type="ARBA" id="ARBA00004922"/>
    </source>
</evidence>
<feature type="transmembrane region" description="Helical" evidence="12">
    <location>
        <begin position="247"/>
        <end position="266"/>
    </location>
</feature>
<dbReference type="GO" id="GO:0006487">
    <property type="term" value="P:protein N-linked glycosylation"/>
    <property type="evidence" value="ECO:0007669"/>
    <property type="project" value="TreeGrafter"/>
</dbReference>
<keyword evidence="8 12" id="KW-1133">Transmembrane helix</keyword>
<accession>A0A9W7Y3A8</accession>
<evidence type="ECO:0000313" key="17">
    <source>
        <dbReference type="Proteomes" id="UP001149813"/>
    </source>
</evidence>
<feature type="domain" description="Ribophorin II C-terminal" evidence="15">
    <location>
        <begin position="177"/>
        <end position="270"/>
    </location>
</feature>
<feature type="signal peptide" evidence="13">
    <location>
        <begin position="1"/>
        <end position="22"/>
    </location>
</feature>
<evidence type="ECO:0000256" key="13">
    <source>
        <dbReference type="SAM" id="SignalP"/>
    </source>
</evidence>
<dbReference type="InterPro" id="IPR055374">
    <property type="entry name" value="Ribophorin_II_3rd"/>
</dbReference>
<dbReference type="EMBL" id="JANBOJ010000081">
    <property type="protein sequence ID" value="KAJ1723092.1"/>
    <property type="molecule type" value="Genomic_DNA"/>
</dbReference>
<keyword evidence="9 12" id="KW-0472">Membrane</keyword>
<keyword evidence="7" id="KW-0256">Endoplasmic reticulum</keyword>
<reference evidence="16" key="1">
    <citation type="submission" date="2022-07" db="EMBL/GenBank/DDBJ databases">
        <title>Phylogenomic reconstructions and comparative analyses of Kickxellomycotina fungi.</title>
        <authorList>
            <person name="Reynolds N.K."/>
            <person name="Stajich J.E."/>
            <person name="Barry K."/>
            <person name="Grigoriev I.V."/>
            <person name="Crous P."/>
            <person name="Smith M.E."/>
        </authorList>
    </citation>
    <scope>NUCLEOTIDE SEQUENCE</scope>
    <source>
        <strain evidence="16">NBRC 32514</strain>
    </source>
</reference>
<evidence type="ECO:0000256" key="8">
    <source>
        <dbReference type="ARBA" id="ARBA00022989"/>
    </source>
</evidence>
<evidence type="ECO:0000313" key="16">
    <source>
        <dbReference type="EMBL" id="KAJ1723092.1"/>
    </source>
</evidence>
<dbReference type="InterPro" id="IPR056790">
    <property type="entry name" value="Ribophorin_II_C"/>
</dbReference>
<feature type="transmembrane region" description="Helical" evidence="12">
    <location>
        <begin position="219"/>
        <end position="241"/>
    </location>
</feature>
<evidence type="ECO:0000256" key="9">
    <source>
        <dbReference type="ARBA" id="ARBA00023136"/>
    </source>
</evidence>
<dbReference type="Pfam" id="PF23860">
    <property type="entry name" value="Ribophorin_II_3rd"/>
    <property type="match status" value="1"/>
</dbReference>
<keyword evidence="6 13" id="KW-0732">Signal</keyword>
<feature type="chain" id="PRO_5044348451" description="Ribophorin II" evidence="13">
    <location>
        <begin position="23"/>
        <end position="275"/>
    </location>
</feature>
<comment type="function">
    <text evidence="1">Subunit of the oligosaccharyl transferase (OST) complex that catalyzes the initial transfer of a defined glycan (Glc(3)Man(9)GlcNAc(2) in eukaryotes) from the lipid carrier dolichol-pyrophosphate to an asparagine residue within an Asn-X-Ser/Thr consensus motif in nascent polypeptide chains, the first step in protein N-glycosylation. N-glycosylation occurs cotranslationally and the complex associates with the Sec61 complex at the channel-forming translocon complex that mediates protein translocation across the endoplasmic reticulum (ER). All subunits are required for a maximal enzyme activity.</text>
</comment>
<keyword evidence="16" id="KW-0647">Proteasome</keyword>
<evidence type="ECO:0000256" key="12">
    <source>
        <dbReference type="SAM" id="Phobius"/>
    </source>
</evidence>
<keyword evidence="17" id="KW-1185">Reference proteome</keyword>
<dbReference type="Pfam" id="PF25147">
    <property type="entry name" value="Ribophorin_II_C"/>
    <property type="match status" value="1"/>
</dbReference>
<dbReference type="PANTHER" id="PTHR12640:SF0">
    <property type="entry name" value="DOLICHYL-DIPHOSPHOOLIGOSACCHARIDE--PROTEIN GLYCOSYLTRANSFERASE SUBUNIT 2"/>
    <property type="match status" value="1"/>
</dbReference>
<dbReference type="PANTHER" id="PTHR12640">
    <property type="entry name" value="RIBOPHORIN II"/>
    <property type="match status" value="1"/>
</dbReference>
<evidence type="ECO:0000256" key="5">
    <source>
        <dbReference type="ARBA" id="ARBA00022692"/>
    </source>
</evidence>